<accession>A0A7S7AXS3</accession>
<evidence type="ECO:0008006" key="3">
    <source>
        <dbReference type="Google" id="ProtNLM"/>
    </source>
</evidence>
<dbReference type="Proteomes" id="UP000593915">
    <property type="component" value="Chromosome"/>
</dbReference>
<dbReference type="PROSITE" id="PS51257">
    <property type="entry name" value="PROKAR_LIPOPROTEIN"/>
    <property type="match status" value="1"/>
</dbReference>
<name>A0A7S7AXS3_9SPIR</name>
<evidence type="ECO:0000313" key="1">
    <source>
        <dbReference type="EMBL" id="QOW62257.1"/>
    </source>
</evidence>
<proteinExistence type="predicted"/>
<gene>
    <name evidence="1" type="ORF">IFE08_13210</name>
</gene>
<protein>
    <recommendedName>
        <fullName evidence="3">Lipoprotein</fullName>
    </recommendedName>
</protein>
<reference evidence="1 2" key="1">
    <citation type="submission" date="2020-09" db="EMBL/GenBank/DDBJ databases">
        <title>Characterization of Treponema spp. from bovine digital dermatitis in Korea.</title>
        <authorList>
            <person name="Espiritu H.M."/>
            <person name="Cho Y.I."/>
            <person name="Mamuad L."/>
        </authorList>
    </citation>
    <scope>NUCLEOTIDE SEQUENCE [LARGE SCALE GENOMIC DNA]</scope>
    <source>
        <strain evidence="1 2">KS1</strain>
    </source>
</reference>
<dbReference type="AlphaFoldDB" id="A0A7S7AXS3"/>
<evidence type="ECO:0000313" key="2">
    <source>
        <dbReference type="Proteomes" id="UP000593915"/>
    </source>
</evidence>
<organism evidence="1 2">
    <name type="scientific">Treponema pedis</name>
    <dbReference type="NCBI Taxonomy" id="409322"/>
    <lineage>
        <taxon>Bacteria</taxon>
        <taxon>Pseudomonadati</taxon>
        <taxon>Spirochaetota</taxon>
        <taxon>Spirochaetia</taxon>
        <taxon>Spirochaetales</taxon>
        <taxon>Treponemataceae</taxon>
        <taxon>Treponema</taxon>
    </lineage>
</organism>
<sequence length="153" mass="17316">MMKQKKIVSMIGVLVVIIGAVALITGCPNKSAEYTKEDFVLKFKNESGQKCYVEIHGWSYDESNIHVSFPDVLKTEIPVGGEKNITVKDVVVSEKTSKRIKPYNQHFMILVVSDSPMYSGKWHNFDSKSKTQYTEGTFHIKLEGNTFTVDFTN</sequence>
<dbReference type="RefSeq" id="WP_194077749.1">
    <property type="nucleotide sequence ID" value="NZ_CP061839.1"/>
</dbReference>
<dbReference type="EMBL" id="CP061839">
    <property type="protein sequence ID" value="QOW62257.1"/>
    <property type="molecule type" value="Genomic_DNA"/>
</dbReference>